<dbReference type="Gene3D" id="3.60.15.10">
    <property type="entry name" value="Ribonuclease Z/Hydroxyacylglutathione hydrolase-like"/>
    <property type="match status" value="1"/>
</dbReference>
<keyword evidence="4" id="KW-1185">Reference proteome</keyword>
<dbReference type="GO" id="GO:0046872">
    <property type="term" value="F:metal ion binding"/>
    <property type="evidence" value="ECO:0007669"/>
    <property type="project" value="UniProtKB-KW"/>
</dbReference>
<evidence type="ECO:0000256" key="1">
    <source>
        <dbReference type="ARBA" id="ARBA00022723"/>
    </source>
</evidence>
<dbReference type="GO" id="GO:0006749">
    <property type="term" value="P:glutathione metabolic process"/>
    <property type="evidence" value="ECO:0007669"/>
    <property type="project" value="InterPro"/>
</dbReference>
<dbReference type="PANTHER" id="PTHR43084:SF1">
    <property type="entry name" value="PERSULFIDE DIOXYGENASE ETHE1, MITOCHONDRIAL"/>
    <property type="match status" value="1"/>
</dbReference>
<comment type="caution">
    <text evidence="3">The sequence shown here is derived from an EMBL/GenBank/DDBJ whole genome shotgun (WGS) entry which is preliminary data.</text>
</comment>
<reference evidence="3" key="1">
    <citation type="submission" date="2022-11" db="EMBL/GenBank/DDBJ databases">
        <authorList>
            <person name="Petersen C."/>
        </authorList>
    </citation>
    <scope>NUCLEOTIDE SEQUENCE</scope>
    <source>
        <strain evidence="3">IBT 30069</strain>
    </source>
</reference>
<dbReference type="GO" id="GO:0070813">
    <property type="term" value="P:hydrogen sulfide metabolic process"/>
    <property type="evidence" value="ECO:0007669"/>
    <property type="project" value="TreeGrafter"/>
</dbReference>
<accession>A0A9W9K909</accession>
<feature type="domain" description="Metallo-beta-lactamase" evidence="2">
    <location>
        <begin position="14"/>
        <end position="208"/>
    </location>
</feature>
<dbReference type="Pfam" id="PF00753">
    <property type="entry name" value="Lactamase_B"/>
    <property type="match status" value="1"/>
</dbReference>
<dbReference type="PANTHER" id="PTHR43084">
    <property type="entry name" value="PERSULFIDE DIOXYGENASE ETHE1"/>
    <property type="match status" value="1"/>
</dbReference>
<name>A0A9W9K909_9EURO</name>
<dbReference type="GO" id="GO:0050313">
    <property type="term" value="F:sulfur dioxygenase activity"/>
    <property type="evidence" value="ECO:0007669"/>
    <property type="project" value="InterPro"/>
</dbReference>
<keyword evidence="1" id="KW-0479">Metal-binding</keyword>
<dbReference type="Proteomes" id="UP001149165">
    <property type="component" value="Unassembled WGS sequence"/>
</dbReference>
<dbReference type="InterPro" id="IPR036866">
    <property type="entry name" value="RibonucZ/Hydroxyglut_hydro"/>
</dbReference>
<evidence type="ECO:0000313" key="4">
    <source>
        <dbReference type="Proteomes" id="UP001149165"/>
    </source>
</evidence>
<dbReference type="SMART" id="SM00849">
    <property type="entry name" value="Lactamase_B"/>
    <property type="match status" value="1"/>
</dbReference>
<evidence type="ECO:0000313" key="3">
    <source>
        <dbReference type="EMBL" id="KAJ5097006.1"/>
    </source>
</evidence>
<dbReference type="CDD" id="cd07724">
    <property type="entry name" value="POD-like_MBL-fold"/>
    <property type="match status" value="1"/>
</dbReference>
<dbReference type="EMBL" id="JAPQKH010000005">
    <property type="protein sequence ID" value="KAJ5097006.1"/>
    <property type="molecule type" value="Genomic_DNA"/>
</dbReference>
<protein>
    <recommendedName>
        <fullName evidence="2">Metallo-beta-lactamase domain-containing protein</fullName>
    </recommendedName>
</protein>
<reference evidence="3" key="2">
    <citation type="journal article" date="2023" name="IMA Fungus">
        <title>Comparative genomic study of the Penicillium genus elucidates a diverse pangenome and 15 lateral gene transfer events.</title>
        <authorList>
            <person name="Petersen C."/>
            <person name="Sorensen T."/>
            <person name="Nielsen M.R."/>
            <person name="Sondergaard T.E."/>
            <person name="Sorensen J.L."/>
            <person name="Fitzpatrick D.A."/>
            <person name="Frisvad J.C."/>
            <person name="Nielsen K.L."/>
        </authorList>
    </citation>
    <scope>NUCLEOTIDE SEQUENCE</scope>
    <source>
        <strain evidence="3">IBT 30069</strain>
    </source>
</reference>
<dbReference type="InterPro" id="IPR044528">
    <property type="entry name" value="POD-like_MBL-fold"/>
</dbReference>
<gene>
    <name evidence="3" type="ORF">N7456_007727</name>
</gene>
<dbReference type="SUPFAM" id="SSF56281">
    <property type="entry name" value="Metallo-hydrolase/oxidoreductase"/>
    <property type="match status" value="1"/>
</dbReference>
<dbReference type="InterPro" id="IPR051682">
    <property type="entry name" value="Mito_Persulfide_Diox"/>
</dbReference>
<organism evidence="3 4">
    <name type="scientific">Penicillium angulare</name>
    <dbReference type="NCBI Taxonomy" id="116970"/>
    <lineage>
        <taxon>Eukaryota</taxon>
        <taxon>Fungi</taxon>
        <taxon>Dikarya</taxon>
        <taxon>Ascomycota</taxon>
        <taxon>Pezizomycotina</taxon>
        <taxon>Eurotiomycetes</taxon>
        <taxon>Eurotiomycetidae</taxon>
        <taxon>Eurotiales</taxon>
        <taxon>Aspergillaceae</taxon>
        <taxon>Penicillium</taxon>
    </lineage>
</organism>
<dbReference type="InterPro" id="IPR001279">
    <property type="entry name" value="Metallo-B-lactamas"/>
</dbReference>
<sequence length="300" mass="34013">MNPIIHPVFEPKTRSWQYIVACPKTKDCAIIDPVLDFDLLHFAVNTEAADFLISTVRNEGYNVTHILETHIHADHLSAAYYIQSTLWTQGQQHALSCIGENVTIVQRYFANRYNIPERELQNCFDHLFHPDETFQVGELTMTFMDLPGHTPDHGGYKIESNVFVGDTVFNPDVGSGRCDFPGGDAKILWQSLQRLLSLPPETRLYVGHDYPPNDEASARDPVSCMTVQEQNDMNKHLKHGVSKEDFIEYRTRRDHDIPEPELIHQAMQVNVRGGKMPGKSHNGKALMQVLVNVPKVLLTG</sequence>
<proteinExistence type="predicted"/>
<evidence type="ECO:0000259" key="2">
    <source>
        <dbReference type="SMART" id="SM00849"/>
    </source>
</evidence>
<dbReference type="AlphaFoldDB" id="A0A9W9K909"/>
<dbReference type="OrthoDB" id="449487at2759"/>